<dbReference type="NCBIfam" id="TIGR00756">
    <property type="entry name" value="PPR"/>
    <property type="match status" value="3"/>
</dbReference>
<sequence>MKAVYSKLPLHPNLSFFKSHYHQTPFLHPLTSLNSLLNCSRTSKHATQIHSQLITTALLSLPFLFNNLLNLYAKCGSVDQTLLLFSSAPDDSKNVVSWTSLITQLTRFKRPFKALTFFNHMRRSGVYPNHYTFSAVLSACTDTTASVHGEQMHSLVWKHGFLAENKLYDQAIFFFKTLLLENLTALDEVSFSSVFSACANAGNLEFGKQVHGVALKLGVWNLVYINNSLSDMYGKCGLFNDVAKLFSNTGARDVVTWNIMIMAYVYNHNYEDACNSFWMMRRKGSIPDEASYSSVLHSCANLAALYQGTLIHNQIIRSGFVKNLRVASSLITMYAKCGSLVDAFQIFEETEDRNVVCWTAIIAACQQHGHANWVVELFEQMLREGIKPDYITFVSVLSACSHTGRVEEGFFYFNSMIKVHGIYPGHEHYACIVDLLSRAGELDRAKRFIELMPIKPDASVWGALLSACRNHSNLIMGKEVALKLFDLEPDNPGNYVLLCNILTRNGMLNEADEVRRKMESIGVRKEPGCSWIDIKNSTYVFTVHDKSHEKTKEIYEMLEKLKELVKKKGYVAETEFAINTAEEYKEQSLWYHSEKIALAFGLLSLPAGAPIRIKKNLRTCGDCHTVMKFASEIFAREIIVRDINRFHHFTNGICSCGDYW</sequence>
<evidence type="ECO:0000313" key="5">
    <source>
        <dbReference type="EMBL" id="KGN65995.1"/>
    </source>
</evidence>
<dbReference type="FunFam" id="1.25.40.10:FF:000366">
    <property type="entry name" value="Pentatricopeptide (PPR) repeat-containing protein"/>
    <property type="match status" value="1"/>
</dbReference>
<proteinExistence type="inferred from homology"/>
<dbReference type="InterPro" id="IPR046848">
    <property type="entry name" value="E_motif"/>
</dbReference>
<reference evidence="5 6" key="2">
    <citation type="journal article" date="2009" name="PLoS ONE">
        <title>An integrated genetic and cytogenetic map of the cucumber genome.</title>
        <authorList>
            <person name="Ren Y."/>
            <person name="Zhang Z."/>
            <person name="Liu J."/>
            <person name="Staub J.E."/>
            <person name="Han Y."/>
            <person name="Cheng Z."/>
            <person name="Li X."/>
            <person name="Lu J."/>
            <person name="Miao H."/>
            <person name="Kang H."/>
            <person name="Xie B."/>
            <person name="Gu X."/>
            <person name="Wang X."/>
            <person name="Du Y."/>
            <person name="Jin W."/>
            <person name="Huang S."/>
        </authorList>
    </citation>
    <scope>NUCLEOTIDE SEQUENCE [LARGE SCALE GENOMIC DNA]</scope>
    <source>
        <strain evidence="6">cv. 9930</strain>
    </source>
</reference>
<feature type="domain" description="DYW" evidence="4">
    <location>
        <begin position="569"/>
        <end position="660"/>
    </location>
</feature>
<dbReference type="GO" id="GO:0009451">
    <property type="term" value="P:RNA modification"/>
    <property type="evidence" value="ECO:0000318"/>
    <property type="project" value="GO_Central"/>
</dbReference>
<dbReference type="FunFam" id="1.25.40.10:FF:000031">
    <property type="entry name" value="Pentatricopeptide repeat-containing protein mitochondrial"/>
    <property type="match status" value="1"/>
</dbReference>
<gene>
    <name evidence="5" type="ORF">Csa_1G560780</name>
</gene>
<dbReference type="PANTHER" id="PTHR47926:SF418">
    <property type="entry name" value="(WILD MALAYSIAN BANANA) HYPOTHETICAL PROTEIN"/>
    <property type="match status" value="1"/>
</dbReference>
<dbReference type="GO" id="GO:0008270">
    <property type="term" value="F:zinc ion binding"/>
    <property type="evidence" value="ECO:0007669"/>
    <property type="project" value="InterPro"/>
</dbReference>
<feature type="repeat" description="PPR" evidence="3">
    <location>
        <begin position="354"/>
        <end position="388"/>
    </location>
</feature>
<keyword evidence="2" id="KW-0677">Repeat</keyword>
<accession>A0A0A0LVV0</accession>
<feature type="repeat" description="PPR" evidence="3">
    <location>
        <begin position="253"/>
        <end position="287"/>
    </location>
</feature>
<evidence type="ECO:0000256" key="3">
    <source>
        <dbReference type="PROSITE-ProRule" id="PRU00708"/>
    </source>
</evidence>
<feature type="repeat" description="PPR" evidence="3">
    <location>
        <begin position="94"/>
        <end position="128"/>
    </location>
</feature>
<evidence type="ECO:0000256" key="2">
    <source>
        <dbReference type="ARBA" id="ARBA00022737"/>
    </source>
</evidence>
<dbReference type="InterPro" id="IPR046960">
    <property type="entry name" value="PPR_At4g14850-like_plant"/>
</dbReference>
<evidence type="ECO:0000259" key="4">
    <source>
        <dbReference type="Pfam" id="PF14432"/>
    </source>
</evidence>
<protein>
    <recommendedName>
        <fullName evidence="4">DYW domain-containing protein</fullName>
    </recommendedName>
</protein>
<dbReference type="InterPro" id="IPR011990">
    <property type="entry name" value="TPR-like_helical_dom_sf"/>
</dbReference>
<keyword evidence="6" id="KW-1185">Reference proteome</keyword>
<reference evidence="5 6" key="4">
    <citation type="journal article" date="2011" name="BMC Genomics">
        <title>RNA-Seq improves annotation of protein-coding genes in the cucumber genome.</title>
        <authorList>
            <person name="Li Z."/>
            <person name="Zhang Z."/>
            <person name="Yan P."/>
            <person name="Huang S."/>
            <person name="Fei Z."/>
            <person name="Lin K."/>
        </authorList>
    </citation>
    <scope>NUCLEOTIDE SEQUENCE [LARGE SCALE GENOMIC DNA]</scope>
    <source>
        <strain evidence="6">cv. 9930</strain>
    </source>
</reference>
<dbReference type="GO" id="GO:0005739">
    <property type="term" value="C:mitochondrion"/>
    <property type="evidence" value="ECO:0000318"/>
    <property type="project" value="GO_Central"/>
</dbReference>
<dbReference type="Pfam" id="PF14432">
    <property type="entry name" value="DYW_deaminase"/>
    <property type="match status" value="1"/>
</dbReference>
<dbReference type="PROSITE" id="PS51375">
    <property type="entry name" value="PPR"/>
    <property type="match status" value="4"/>
</dbReference>
<dbReference type="InterPro" id="IPR032867">
    <property type="entry name" value="DYW_dom"/>
</dbReference>
<dbReference type="GO" id="GO:0003723">
    <property type="term" value="F:RNA binding"/>
    <property type="evidence" value="ECO:0000318"/>
    <property type="project" value="GO_Central"/>
</dbReference>
<dbReference type="EMBL" id="CM002922">
    <property type="protein sequence ID" value="KGN65995.1"/>
    <property type="molecule type" value="Genomic_DNA"/>
</dbReference>
<dbReference type="Proteomes" id="UP000029981">
    <property type="component" value="Chromosome 1"/>
</dbReference>
<dbReference type="eggNOG" id="KOG2011">
    <property type="taxonomic scope" value="Eukaryota"/>
</dbReference>
<reference evidence="5 6" key="3">
    <citation type="journal article" date="2010" name="BMC Genomics">
        <title>Transcriptome sequencing and comparative analysis of cucumber flowers with different sex types.</title>
        <authorList>
            <person name="Guo S."/>
            <person name="Zheng Y."/>
            <person name="Joung J.G."/>
            <person name="Liu S."/>
            <person name="Zhang Z."/>
            <person name="Crasta O.R."/>
            <person name="Sobral B.W."/>
            <person name="Xu Y."/>
            <person name="Huang S."/>
            <person name="Fei Z."/>
        </authorList>
    </citation>
    <scope>NUCLEOTIDE SEQUENCE [LARGE SCALE GENOMIC DNA]</scope>
    <source>
        <strain evidence="6">cv. 9930</strain>
    </source>
</reference>
<dbReference type="AlphaFoldDB" id="A0A0A0LVV0"/>
<evidence type="ECO:0000256" key="1">
    <source>
        <dbReference type="ARBA" id="ARBA00006643"/>
    </source>
</evidence>
<feature type="repeat" description="PPR" evidence="3">
    <location>
        <begin position="389"/>
        <end position="424"/>
    </location>
</feature>
<reference evidence="5 6" key="1">
    <citation type="journal article" date="2009" name="Nat. Genet.">
        <title>The genome of the cucumber, Cucumis sativus L.</title>
        <authorList>
            <person name="Huang S."/>
            <person name="Li R."/>
            <person name="Zhang Z."/>
            <person name="Li L."/>
            <person name="Gu X."/>
            <person name="Fan W."/>
            <person name="Lucas W.J."/>
            <person name="Wang X."/>
            <person name="Xie B."/>
            <person name="Ni P."/>
            <person name="Ren Y."/>
            <person name="Zhu H."/>
            <person name="Li J."/>
            <person name="Lin K."/>
            <person name="Jin W."/>
            <person name="Fei Z."/>
            <person name="Li G."/>
            <person name="Staub J."/>
            <person name="Kilian A."/>
            <person name="van der Vossen E.A."/>
            <person name="Wu Y."/>
            <person name="Guo J."/>
            <person name="He J."/>
            <person name="Jia Z."/>
            <person name="Ren Y."/>
            <person name="Tian G."/>
            <person name="Lu Y."/>
            <person name="Ruan J."/>
            <person name="Qian W."/>
            <person name="Wang M."/>
            <person name="Huang Q."/>
            <person name="Li B."/>
            <person name="Xuan Z."/>
            <person name="Cao J."/>
            <person name="Asan"/>
            <person name="Wu Z."/>
            <person name="Zhang J."/>
            <person name="Cai Q."/>
            <person name="Bai Y."/>
            <person name="Zhao B."/>
            <person name="Han Y."/>
            <person name="Li Y."/>
            <person name="Li X."/>
            <person name="Wang S."/>
            <person name="Shi Q."/>
            <person name="Liu S."/>
            <person name="Cho W.K."/>
            <person name="Kim J.Y."/>
            <person name="Xu Y."/>
            <person name="Heller-Uszynska K."/>
            <person name="Miao H."/>
            <person name="Cheng Z."/>
            <person name="Zhang S."/>
            <person name="Wu J."/>
            <person name="Yang Y."/>
            <person name="Kang H."/>
            <person name="Li M."/>
            <person name="Liang H."/>
            <person name="Ren X."/>
            <person name="Shi Z."/>
            <person name="Wen M."/>
            <person name="Jian M."/>
            <person name="Yang H."/>
            <person name="Zhang G."/>
            <person name="Yang Z."/>
            <person name="Chen R."/>
            <person name="Liu S."/>
            <person name="Li J."/>
            <person name="Ma L."/>
            <person name="Liu H."/>
            <person name="Zhou Y."/>
            <person name="Zhao J."/>
            <person name="Fang X."/>
            <person name="Li G."/>
            <person name="Fang L."/>
            <person name="Li Y."/>
            <person name="Liu D."/>
            <person name="Zheng H."/>
            <person name="Zhang Y."/>
            <person name="Qin N."/>
            <person name="Li Z."/>
            <person name="Yang G."/>
            <person name="Yang S."/>
            <person name="Bolund L."/>
            <person name="Kristiansen K."/>
            <person name="Zheng H."/>
            <person name="Li S."/>
            <person name="Zhang X."/>
            <person name="Yang H."/>
            <person name="Wang J."/>
            <person name="Sun R."/>
            <person name="Zhang B."/>
            <person name="Jiang S."/>
            <person name="Wang J."/>
            <person name="Du Y."/>
            <person name="Li S."/>
        </authorList>
    </citation>
    <scope>NUCLEOTIDE SEQUENCE [LARGE SCALE GENOMIC DNA]</scope>
    <source>
        <strain evidence="6">cv. 9930</strain>
    </source>
</reference>
<name>A0A0A0LVV0_CUCSA</name>
<dbReference type="Pfam" id="PF13041">
    <property type="entry name" value="PPR_2"/>
    <property type="match status" value="3"/>
</dbReference>
<dbReference type="OMA" id="QDSHRHK"/>
<dbReference type="eggNOG" id="KOG4197">
    <property type="taxonomic scope" value="Eukaryota"/>
</dbReference>
<dbReference type="FunFam" id="1.25.40.10:FF:000196">
    <property type="entry name" value="Pentatricopeptide repeat-containing protein At4g14850"/>
    <property type="match status" value="1"/>
</dbReference>
<evidence type="ECO:0000313" key="6">
    <source>
        <dbReference type="Proteomes" id="UP000029981"/>
    </source>
</evidence>
<dbReference type="Gramene" id="KGN65995">
    <property type="protein sequence ID" value="KGN65995"/>
    <property type="gene ID" value="Csa_1G560780"/>
</dbReference>
<dbReference type="InterPro" id="IPR002885">
    <property type="entry name" value="PPR_rpt"/>
</dbReference>
<dbReference type="PANTHER" id="PTHR47926">
    <property type="entry name" value="PENTATRICOPEPTIDE REPEAT-CONTAINING PROTEIN"/>
    <property type="match status" value="1"/>
</dbReference>
<dbReference type="Gene3D" id="1.25.40.10">
    <property type="entry name" value="Tetratricopeptide repeat domain"/>
    <property type="match status" value="4"/>
</dbReference>
<dbReference type="Pfam" id="PF20431">
    <property type="entry name" value="E_motif"/>
    <property type="match status" value="1"/>
</dbReference>
<comment type="similarity">
    <text evidence="1">Belongs to the PPR family. PCMP-H subfamily.</text>
</comment>
<organism evidence="5 6">
    <name type="scientific">Cucumis sativus</name>
    <name type="common">Cucumber</name>
    <dbReference type="NCBI Taxonomy" id="3659"/>
    <lineage>
        <taxon>Eukaryota</taxon>
        <taxon>Viridiplantae</taxon>
        <taxon>Streptophyta</taxon>
        <taxon>Embryophyta</taxon>
        <taxon>Tracheophyta</taxon>
        <taxon>Spermatophyta</taxon>
        <taxon>Magnoliopsida</taxon>
        <taxon>eudicotyledons</taxon>
        <taxon>Gunneridae</taxon>
        <taxon>Pentapetalae</taxon>
        <taxon>rosids</taxon>
        <taxon>fabids</taxon>
        <taxon>Cucurbitales</taxon>
        <taxon>Cucurbitaceae</taxon>
        <taxon>Benincaseae</taxon>
        <taxon>Cucumis</taxon>
    </lineage>
</organism>